<keyword evidence="3" id="KW-1185">Reference proteome</keyword>
<dbReference type="RefSeq" id="WP_218091247.1">
    <property type="nucleotide sequence ID" value="NZ_CAJVAS010000004.1"/>
</dbReference>
<comment type="caution">
    <text evidence="2">The sequence shown here is derived from an EMBL/GenBank/DDBJ whole genome shotgun (WGS) entry which is preliminary data.</text>
</comment>
<evidence type="ECO:0000313" key="3">
    <source>
        <dbReference type="Proteomes" id="UP000693672"/>
    </source>
</evidence>
<gene>
    <name evidence="2" type="ORF">PAESOLCIP111_01446</name>
</gene>
<name>A0A916K0K4_9BACL</name>
<accession>A0A916K0K4</accession>
<feature type="region of interest" description="Disordered" evidence="1">
    <location>
        <begin position="40"/>
        <end position="85"/>
    </location>
</feature>
<organism evidence="2 3">
    <name type="scientific">Paenibacillus solanacearum</name>
    <dbReference type="NCBI Taxonomy" id="2048548"/>
    <lineage>
        <taxon>Bacteria</taxon>
        <taxon>Bacillati</taxon>
        <taxon>Bacillota</taxon>
        <taxon>Bacilli</taxon>
        <taxon>Bacillales</taxon>
        <taxon>Paenibacillaceae</taxon>
        <taxon>Paenibacillus</taxon>
    </lineage>
</organism>
<feature type="compositionally biased region" description="Polar residues" evidence="1">
    <location>
        <begin position="63"/>
        <end position="83"/>
    </location>
</feature>
<sequence length="128" mass="13665">MRFGSFLLGGIVGAAAVVYFSNRNKSMLWSVLSKNGSVGSMMNMNSANNDKSDSAKSKFNDTPAFSKSAASTGESHSAKSAKNSDYEEVFSSGSLGKVSDIVNQDPKLKSQVEDILSGNKQKEELQVQ</sequence>
<protein>
    <submittedName>
        <fullName evidence="2">Uncharacterized protein</fullName>
    </submittedName>
</protein>
<feature type="compositionally biased region" description="Polar residues" evidence="1">
    <location>
        <begin position="40"/>
        <end position="49"/>
    </location>
</feature>
<proteinExistence type="predicted"/>
<dbReference type="Proteomes" id="UP000693672">
    <property type="component" value="Unassembled WGS sequence"/>
</dbReference>
<dbReference type="AlphaFoldDB" id="A0A916K0K4"/>
<feature type="compositionally biased region" description="Basic and acidic residues" evidence="1">
    <location>
        <begin position="50"/>
        <end position="59"/>
    </location>
</feature>
<reference evidence="2" key="1">
    <citation type="submission" date="2021-06" db="EMBL/GenBank/DDBJ databases">
        <authorList>
            <person name="Criscuolo A."/>
        </authorList>
    </citation>
    <scope>NUCLEOTIDE SEQUENCE</scope>
    <source>
        <strain evidence="2">CIP111600</strain>
    </source>
</reference>
<evidence type="ECO:0000313" key="2">
    <source>
        <dbReference type="EMBL" id="CAG7611854.1"/>
    </source>
</evidence>
<dbReference type="EMBL" id="CAJVAS010000004">
    <property type="protein sequence ID" value="CAG7611854.1"/>
    <property type="molecule type" value="Genomic_DNA"/>
</dbReference>
<evidence type="ECO:0000256" key="1">
    <source>
        <dbReference type="SAM" id="MobiDB-lite"/>
    </source>
</evidence>